<name>A0A6J4LHR5_9ACTN</name>
<proteinExistence type="predicted"/>
<organism evidence="1">
    <name type="scientific">uncultured Nocardioidaceae bacterium</name>
    <dbReference type="NCBI Taxonomy" id="253824"/>
    <lineage>
        <taxon>Bacteria</taxon>
        <taxon>Bacillati</taxon>
        <taxon>Actinomycetota</taxon>
        <taxon>Actinomycetes</taxon>
        <taxon>Propionibacteriales</taxon>
        <taxon>Nocardioidaceae</taxon>
        <taxon>environmental samples</taxon>
    </lineage>
</organism>
<protein>
    <submittedName>
        <fullName evidence="1">Uncharacterized protein</fullName>
    </submittedName>
</protein>
<dbReference type="EMBL" id="CADCUD010000089">
    <property type="protein sequence ID" value="CAA9331051.1"/>
    <property type="molecule type" value="Genomic_DNA"/>
</dbReference>
<gene>
    <name evidence="1" type="ORF">AVDCRST_MAG46-1431</name>
</gene>
<sequence>MMLGTPVSPECVLARLMPVPFATLDPLVVVKCVATEYGGVAERYAPLHRWLRGQNTLTMTFHDVEESSASRPELVQPGCPALARLRRFSRAIVDGGWKTSRVRLMEESATWLRPAAA</sequence>
<reference evidence="1" key="1">
    <citation type="submission" date="2020-02" db="EMBL/GenBank/DDBJ databases">
        <authorList>
            <person name="Meier V. D."/>
        </authorList>
    </citation>
    <scope>NUCLEOTIDE SEQUENCE</scope>
    <source>
        <strain evidence="1">AVDCRST_MAG46</strain>
    </source>
</reference>
<evidence type="ECO:0000313" key="1">
    <source>
        <dbReference type="EMBL" id="CAA9331051.1"/>
    </source>
</evidence>
<dbReference type="AlphaFoldDB" id="A0A6J4LHR5"/>
<accession>A0A6J4LHR5</accession>